<gene>
    <name evidence="1" type="ORF">E3U43_002671</name>
</gene>
<keyword evidence="2" id="KW-1185">Reference proteome</keyword>
<dbReference type="Proteomes" id="UP000793456">
    <property type="component" value="Chromosome XV"/>
</dbReference>
<evidence type="ECO:0000313" key="2">
    <source>
        <dbReference type="Proteomes" id="UP000793456"/>
    </source>
</evidence>
<dbReference type="EMBL" id="CM011688">
    <property type="protein sequence ID" value="TMS10012.1"/>
    <property type="molecule type" value="Genomic_DNA"/>
</dbReference>
<reference evidence="1" key="1">
    <citation type="submission" date="2018-11" db="EMBL/GenBank/DDBJ databases">
        <title>The sequence and de novo assembly of Larimichthys crocea genome using PacBio and Hi-C technologies.</title>
        <authorList>
            <person name="Xu P."/>
            <person name="Chen B."/>
            <person name="Zhou Z."/>
            <person name="Ke Q."/>
            <person name="Wu Y."/>
            <person name="Bai H."/>
            <person name="Pu F."/>
        </authorList>
    </citation>
    <scope>NUCLEOTIDE SEQUENCE</scope>
    <source>
        <tissue evidence="1">Muscle</tissue>
    </source>
</reference>
<organism evidence="1 2">
    <name type="scientific">Larimichthys crocea</name>
    <name type="common">Large yellow croaker</name>
    <name type="synonym">Pseudosciaena crocea</name>
    <dbReference type="NCBI Taxonomy" id="215358"/>
    <lineage>
        <taxon>Eukaryota</taxon>
        <taxon>Metazoa</taxon>
        <taxon>Chordata</taxon>
        <taxon>Craniata</taxon>
        <taxon>Vertebrata</taxon>
        <taxon>Euteleostomi</taxon>
        <taxon>Actinopterygii</taxon>
        <taxon>Neopterygii</taxon>
        <taxon>Teleostei</taxon>
        <taxon>Neoteleostei</taxon>
        <taxon>Acanthomorphata</taxon>
        <taxon>Eupercaria</taxon>
        <taxon>Sciaenidae</taxon>
        <taxon>Larimichthys</taxon>
    </lineage>
</organism>
<name>A0ACD3QRR8_LARCR</name>
<protein>
    <submittedName>
        <fullName evidence="1">Uncharacterized protein</fullName>
    </submittedName>
</protein>
<sequence length="477" mass="52606">MSEPRPVQLCVMLQCFKRLQQQPACRRTLSALGSLYGARKPYNTVIDVTWGDIHRAGVKPLSFVRQVLAACLDPTLVNSDKLPADARQRAQRLLGGCVGGSVGSYTATAGISEIVHRISEFITRRDGGVPSHPENIYISPGSQWALTNILKILVNSKSSPQTAVLTPLPCHSTTSLSITSLGAVAIPYNLSEEQGWALQMEELHRALEFAKGVYNPVALYVINPGNPSGHVQSRKSMQDVIRFVSEKRLFLLADEVYQDFVYGEHEFVSYKRVLAEMGPPFADTVELASFHSVSKGFTGEGGLRCGYVELVNVDPAVMKYIYKMFSMDTCAPVLGQLALDLMLNPPQPGDPSYPLYNVETRNIKTAVANNVKRASEVVNGLPGFCCQPVQGGAFAFPRLYLPPKAIQKAKEMGMQPDTFYCLRLLEETGVFASPGCEYGLKEGTYHVRFCILTPEDTMEELLGRLTSFHTQFMKDFS</sequence>
<accession>A0ACD3QRR8</accession>
<evidence type="ECO:0000313" key="1">
    <source>
        <dbReference type="EMBL" id="TMS10012.1"/>
    </source>
</evidence>
<proteinExistence type="predicted"/>
<comment type="caution">
    <text evidence="1">The sequence shown here is derived from an EMBL/GenBank/DDBJ whole genome shotgun (WGS) entry which is preliminary data.</text>
</comment>